<dbReference type="InterPro" id="IPR051265">
    <property type="entry name" value="HIBADH-related_NP60_sf"/>
</dbReference>
<dbReference type="GO" id="GO:0016491">
    <property type="term" value="F:oxidoreductase activity"/>
    <property type="evidence" value="ECO:0007669"/>
    <property type="project" value="UniProtKB-KW"/>
</dbReference>
<comment type="similarity">
    <text evidence="1">Belongs to the HIBADH-related family. NP60 subfamily.</text>
</comment>
<accession>A0A6A6HF82</accession>
<protein>
    <submittedName>
        <fullName evidence="5">NAD(P)-binding protein</fullName>
    </submittedName>
</protein>
<proteinExistence type="inferred from homology"/>
<dbReference type="GO" id="GO:0050661">
    <property type="term" value="F:NADP binding"/>
    <property type="evidence" value="ECO:0007669"/>
    <property type="project" value="InterPro"/>
</dbReference>
<organism evidence="5 6">
    <name type="scientific">Viridothelium virens</name>
    <name type="common">Speckled blister lichen</name>
    <name type="synonym">Trypethelium virens</name>
    <dbReference type="NCBI Taxonomy" id="1048519"/>
    <lineage>
        <taxon>Eukaryota</taxon>
        <taxon>Fungi</taxon>
        <taxon>Dikarya</taxon>
        <taxon>Ascomycota</taxon>
        <taxon>Pezizomycotina</taxon>
        <taxon>Dothideomycetes</taxon>
        <taxon>Dothideomycetes incertae sedis</taxon>
        <taxon>Trypetheliales</taxon>
        <taxon>Trypetheliaceae</taxon>
        <taxon>Viridothelium</taxon>
    </lineage>
</organism>
<dbReference type="Gene3D" id="1.10.1040.10">
    <property type="entry name" value="N-(1-d-carboxylethyl)-l-norvaline Dehydrogenase, domain 2"/>
    <property type="match status" value="1"/>
</dbReference>
<sequence>MAVSSEHIAFLGIGNMGQGITKNLISKGRLREQLVLWNRTYRVAADHSTAIGHSRATSDISEAIDGSSIVWSCLSNQEAVIEVFGRALQRDVRGKLFVESSTITSQATDKICRMVEAAGADFIAMPVFGEPTMAQKGILTCVPCGKREAVDRIRPFLIGVVARAIVDLSGEQPGKASLLKLLGNTLILNTIEMIAESHVFAEKTGLGVENLQKLIETTFSGGPSMIYSRRMSSGEYSQGKPMVNAGPATELAAHVLEAARESGAHLPAYEVAVKHLTAVRDRTGATEDISGIYGVVRLESGLRYSD</sequence>
<evidence type="ECO:0000256" key="2">
    <source>
        <dbReference type="ARBA" id="ARBA00023002"/>
    </source>
</evidence>
<dbReference type="OrthoDB" id="435038at2759"/>
<name>A0A6A6HF82_VIRVR</name>
<dbReference type="SUPFAM" id="SSF51735">
    <property type="entry name" value="NAD(P)-binding Rossmann-fold domains"/>
    <property type="match status" value="1"/>
</dbReference>
<feature type="domain" description="6-phosphogluconate dehydrogenase NADP-binding" evidence="4">
    <location>
        <begin position="8"/>
        <end position="158"/>
    </location>
</feature>
<feature type="active site" evidence="3">
    <location>
        <position position="180"/>
    </location>
</feature>
<dbReference type="PANTHER" id="PTHR43580:SF3">
    <property type="entry name" value="6-PHOSPHOGLUCONATE DEHYDROGENASE FAMILY PROTEIN (AFU_ORTHOLOGUE AFUA_2G11600)"/>
    <property type="match status" value="1"/>
</dbReference>
<dbReference type="Gene3D" id="3.40.50.720">
    <property type="entry name" value="NAD(P)-binding Rossmann-like Domain"/>
    <property type="match status" value="1"/>
</dbReference>
<evidence type="ECO:0000313" key="5">
    <source>
        <dbReference type="EMBL" id="KAF2236498.1"/>
    </source>
</evidence>
<dbReference type="Pfam" id="PF03446">
    <property type="entry name" value="NAD_binding_2"/>
    <property type="match status" value="1"/>
</dbReference>
<keyword evidence="2" id="KW-0560">Oxidoreductase</keyword>
<evidence type="ECO:0000313" key="6">
    <source>
        <dbReference type="Proteomes" id="UP000800092"/>
    </source>
</evidence>
<evidence type="ECO:0000259" key="4">
    <source>
        <dbReference type="Pfam" id="PF03446"/>
    </source>
</evidence>
<keyword evidence="6" id="KW-1185">Reference proteome</keyword>
<dbReference type="InterPro" id="IPR036291">
    <property type="entry name" value="NAD(P)-bd_dom_sf"/>
</dbReference>
<gene>
    <name evidence="5" type="ORF">EV356DRAFT_522266</name>
</gene>
<dbReference type="SUPFAM" id="SSF48179">
    <property type="entry name" value="6-phosphogluconate dehydrogenase C-terminal domain-like"/>
    <property type="match status" value="1"/>
</dbReference>
<dbReference type="EMBL" id="ML991784">
    <property type="protein sequence ID" value="KAF2236498.1"/>
    <property type="molecule type" value="Genomic_DNA"/>
</dbReference>
<dbReference type="InterPro" id="IPR015815">
    <property type="entry name" value="HIBADH-related"/>
</dbReference>
<dbReference type="AlphaFoldDB" id="A0A6A6HF82"/>
<dbReference type="PIRSF" id="PIRSF000103">
    <property type="entry name" value="HIBADH"/>
    <property type="match status" value="1"/>
</dbReference>
<dbReference type="InterPro" id="IPR013328">
    <property type="entry name" value="6PGD_dom2"/>
</dbReference>
<evidence type="ECO:0000256" key="3">
    <source>
        <dbReference type="PIRSR" id="PIRSR000103-1"/>
    </source>
</evidence>
<evidence type="ECO:0000256" key="1">
    <source>
        <dbReference type="ARBA" id="ARBA00007598"/>
    </source>
</evidence>
<dbReference type="PANTHER" id="PTHR43580">
    <property type="entry name" value="OXIDOREDUCTASE GLYR1-RELATED"/>
    <property type="match status" value="1"/>
</dbReference>
<dbReference type="InterPro" id="IPR006115">
    <property type="entry name" value="6PGDH_NADP-bd"/>
</dbReference>
<dbReference type="InterPro" id="IPR008927">
    <property type="entry name" value="6-PGluconate_DH-like_C_sf"/>
</dbReference>
<reference evidence="5" key="1">
    <citation type="journal article" date="2020" name="Stud. Mycol.">
        <title>101 Dothideomycetes genomes: a test case for predicting lifestyles and emergence of pathogens.</title>
        <authorList>
            <person name="Haridas S."/>
            <person name="Albert R."/>
            <person name="Binder M."/>
            <person name="Bloem J."/>
            <person name="Labutti K."/>
            <person name="Salamov A."/>
            <person name="Andreopoulos B."/>
            <person name="Baker S."/>
            <person name="Barry K."/>
            <person name="Bills G."/>
            <person name="Bluhm B."/>
            <person name="Cannon C."/>
            <person name="Castanera R."/>
            <person name="Culley D."/>
            <person name="Daum C."/>
            <person name="Ezra D."/>
            <person name="Gonzalez J."/>
            <person name="Henrissat B."/>
            <person name="Kuo A."/>
            <person name="Liang C."/>
            <person name="Lipzen A."/>
            <person name="Lutzoni F."/>
            <person name="Magnuson J."/>
            <person name="Mondo S."/>
            <person name="Nolan M."/>
            <person name="Ohm R."/>
            <person name="Pangilinan J."/>
            <person name="Park H.-J."/>
            <person name="Ramirez L."/>
            <person name="Alfaro M."/>
            <person name="Sun H."/>
            <person name="Tritt A."/>
            <person name="Yoshinaga Y."/>
            <person name="Zwiers L.-H."/>
            <person name="Turgeon B."/>
            <person name="Goodwin S."/>
            <person name="Spatafora J."/>
            <person name="Crous P."/>
            <person name="Grigoriev I."/>
        </authorList>
    </citation>
    <scope>NUCLEOTIDE SEQUENCE</scope>
    <source>
        <strain evidence="5">Tuck. ex Michener</strain>
    </source>
</reference>
<dbReference type="Proteomes" id="UP000800092">
    <property type="component" value="Unassembled WGS sequence"/>
</dbReference>